<dbReference type="HOGENOM" id="CLU_2697742_0_0_7"/>
<keyword evidence="2" id="KW-1185">Reference proteome</keyword>
<dbReference type="Proteomes" id="UP000019140">
    <property type="component" value="Unassembled WGS sequence"/>
</dbReference>
<dbReference type="AlphaFoldDB" id="W4MFW5"/>
<comment type="caution">
    <text evidence="1">The sequence shown here is derived from an EMBL/GenBank/DDBJ whole genome shotgun (WGS) entry which is preliminary data.</text>
</comment>
<gene>
    <name evidence="1" type="ORF">ETSY2_03400</name>
</gene>
<accession>W4MFW5</accession>
<sequence>MYAPQCDIRAYRYIHNLHKYLTTIAPVLIDRLMETLFLHLGMYFAIEFGNRTMMVGLSGEAFYTNMSRQIGSP</sequence>
<protein>
    <submittedName>
        <fullName evidence="1">Uncharacterized protein</fullName>
    </submittedName>
</protein>
<organism evidence="1 2">
    <name type="scientific">Candidatus Entotheonella gemina</name>
    <dbReference type="NCBI Taxonomy" id="1429439"/>
    <lineage>
        <taxon>Bacteria</taxon>
        <taxon>Pseudomonadati</taxon>
        <taxon>Nitrospinota/Tectimicrobiota group</taxon>
        <taxon>Candidatus Tectimicrobiota</taxon>
        <taxon>Candidatus Entotheonellia</taxon>
        <taxon>Candidatus Entotheonellales</taxon>
        <taxon>Candidatus Entotheonellaceae</taxon>
        <taxon>Candidatus Entotheonella</taxon>
    </lineage>
</organism>
<dbReference type="EMBL" id="AZHX01000136">
    <property type="protein sequence ID" value="ETX08776.1"/>
    <property type="molecule type" value="Genomic_DNA"/>
</dbReference>
<evidence type="ECO:0000313" key="1">
    <source>
        <dbReference type="EMBL" id="ETX08776.1"/>
    </source>
</evidence>
<reference evidence="1 2" key="1">
    <citation type="journal article" date="2014" name="Nature">
        <title>An environmental bacterial taxon with a large and distinct metabolic repertoire.</title>
        <authorList>
            <person name="Wilson M.C."/>
            <person name="Mori T."/>
            <person name="Ruckert C."/>
            <person name="Uria A.R."/>
            <person name="Helf M.J."/>
            <person name="Takada K."/>
            <person name="Gernert C."/>
            <person name="Steffens U.A."/>
            <person name="Heycke N."/>
            <person name="Schmitt S."/>
            <person name="Rinke C."/>
            <person name="Helfrich E.J."/>
            <person name="Brachmann A.O."/>
            <person name="Gurgui C."/>
            <person name="Wakimoto T."/>
            <person name="Kracht M."/>
            <person name="Crusemann M."/>
            <person name="Hentschel U."/>
            <person name="Abe I."/>
            <person name="Matsunaga S."/>
            <person name="Kalinowski J."/>
            <person name="Takeyama H."/>
            <person name="Piel J."/>
        </authorList>
    </citation>
    <scope>NUCLEOTIDE SEQUENCE [LARGE SCALE GENOMIC DNA]</scope>
    <source>
        <strain evidence="2">TSY2</strain>
    </source>
</reference>
<evidence type="ECO:0000313" key="2">
    <source>
        <dbReference type="Proteomes" id="UP000019140"/>
    </source>
</evidence>
<name>W4MFW5_9BACT</name>
<proteinExistence type="predicted"/>